<evidence type="ECO:0000313" key="3">
    <source>
        <dbReference type="EMBL" id="MBM3115865.1"/>
    </source>
</evidence>
<evidence type="ECO:0000256" key="1">
    <source>
        <dbReference type="SAM" id="MobiDB-lite"/>
    </source>
</evidence>
<dbReference type="Pfam" id="PF08666">
    <property type="entry name" value="SAF"/>
    <property type="match status" value="1"/>
</dbReference>
<dbReference type="Proteomes" id="UP000809431">
    <property type="component" value="Unassembled WGS sequence"/>
</dbReference>
<feature type="compositionally biased region" description="Polar residues" evidence="1">
    <location>
        <begin position="270"/>
        <end position="279"/>
    </location>
</feature>
<gene>
    <name evidence="3" type="primary">cpaB</name>
    <name evidence="3" type="ORF">JMJ54_08480</name>
</gene>
<evidence type="ECO:0000313" key="4">
    <source>
        <dbReference type="Proteomes" id="UP000809431"/>
    </source>
</evidence>
<name>A0ABS2BK93_9NEIS</name>
<feature type="domain" description="SAF" evidence="2">
    <location>
        <begin position="42"/>
        <end position="102"/>
    </location>
</feature>
<dbReference type="NCBIfam" id="TIGR03177">
    <property type="entry name" value="pilus_cpaB"/>
    <property type="match status" value="1"/>
</dbReference>
<evidence type="ECO:0000259" key="2">
    <source>
        <dbReference type="SMART" id="SM00858"/>
    </source>
</evidence>
<organism evidence="3 4">
    <name type="scientific">Jeongeupia naejangsanensis</name>
    <dbReference type="NCBI Taxonomy" id="613195"/>
    <lineage>
        <taxon>Bacteria</taxon>
        <taxon>Pseudomonadati</taxon>
        <taxon>Pseudomonadota</taxon>
        <taxon>Betaproteobacteria</taxon>
        <taxon>Neisseriales</taxon>
        <taxon>Chitinibacteraceae</taxon>
        <taxon>Jeongeupia</taxon>
    </lineage>
</organism>
<dbReference type="CDD" id="cd11614">
    <property type="entry name" value="SAF_CpaB_FlgA_like"/>
    <property type="match status" value="1"/>
</dbReference>
<dbReference type="InterPro" id="IPR013974">
    <property type="entry name" value="SAF"/>
</dbReference>
<dbReference type="InterPro" id="IPR031571">
    <property type="entry name" value="RcpC_dom"/>
</dbReference>
<dbReference type="SMART" id="SM00858">
    <property type="entry name" value="SAF"/>
    <property type="match status" value="1"/>
</dbReference>
<dbReference type="Pfam" id="PF16976">
    <property type="entry name" value="RcpC"/>
    <property type="match status" value="1"/>
</dbReference>
<comment type="caution">
    <text evidence="3">The sequence shown here is derived from an EMBL/GenBank/DDBJ whole genome shotgun (WGS) entry which is preliminary data.</text>
</comment>
<sequence length="290" mass="29807">MSTRLKRTAYGLGAAGLALMGFALGARWSSNNKPQAGPAPLYTVVQASVNLTPGQPVAVEQVRASRQSVPVSGALTTAEAVAGRLPAHSISAGTVLTEADFSVPGFAEMLAPDERALALAVDEVKAVGNRLQPGDRVDVYLALRRDDQEVLHSAANRLLTDIRVLAFGPKAIGAKNDPAIPGSSDGGQNDKARSAVLAIPATAVGDLILGQQHGQLTLVLRAPGANTDDVAVRTVSELAGTPAGAVPLRTVAPPPVRQVATAERIAPPKVTQQAANNESGVEVIRGKGQQ</sequence>
<accession>A0ABS2BK93</accession>
<dbReference type="EMBL" id="JAESND010000003">
    <property type="protein sequence ID" value="MBM3115865.1"/>
    <property type="molecule type" value="Genomic_DNA"/>
</dbReference>
<dbReference type="RefSeq" id="WP_203537775.1">
    <property type="nucleotide sequence ID" value="NZ_JAESND010000003.1"/>
</dbReference>
<feature type="region of interest" description="Disordered" evidence="1">
    <location>
        <begin position="270"/>
        <end position="290"/>
    </location>
</feature>
<reference evidence="3 4" key="1">
    <citation type="submission" date="2021-01" db="EMBL/GenBank/DDBJ databases">
        <title>Draft Genome Sequence and Polyhydroxyalkanoate Biosynthetic Potential of Jeongeupia naejangsanensis Type Strain DSM 24253.</title>
        <authorList>
            <person name="Turrini P."/>
            <person name="Artuso I."/>
            <person name="Lugli G.A."/>
            <person name="Frangipani E."/>
            <person name="Ventura M."/>
            <person name="Visca P."/>
        </authorList>
    </citation>
    <scope>NUCLEOTIDE SEQUENCE [LARGE SCALE GENOMIC DNA]</scope>
    <source>
        <strain evidence="3 4">DSM 24253</strain>
    </source>
</reference>
<proteinExistence type="predicted"/>
<protein>
    <submittedName>
        <fullName evidence="3">Flp pilus assembly protein CpaB</fullName>
    </submittedName>
</protein>
<keyword evidence="4" id="KW-1185">Reference proteome</keyword>
<dbReference type="InterPro" id="IPR017592">
    <property type="entry name" value="Pilus_assmbl_Flp-typ_CpaB"/>
</dbReference>